<proteinExistence type="predicted"/>
<dbReference type="AlphaFoldDB" id="A0A917FBZ0"/>
<accession>A0A917FBZ0</accession>
<organism evidence="1 2">
    <name type="scientific">Paenibacillus albidus</name>
    <dbReference type="NCBI Taxonomy" id="2041023"/>
    <lineage>
        <taxon>Bacteria</taxon>
        <taxon>Bacillati</taxon>
        <taxon>Bacillota</taxon>
        <taxon>Bacilli</taxon>
        <taxon>Bacillales</taxon>
        <taxon>Paenibacillaceae</taxon>
        <taxon>Paenibacillus</taxon>
    </lineage>
</organism>
<name>A0A917FBZ0_9BACL</name>
<protein>
    <submittedName>
        <fullName evidence="1">Uncharacterized protein</fullName>
    </submittedName>
</protein>
<gene>
    <name evidence="1" type="ORF">GCM10010912_06970</name>
</gene>
<reference evidence="1" key="2">
    <citation type="submission" date="2020-09" db="EMBL/GenBank/DDBJ databases">
        <authorList>
            <person name="Sun Q."/>
            <person name="Zhou Y."/>
        </authorList>
    </citation>
    <scope>NUCLEOTIDE SEQUENCE</scope>
    <source>
        <strain evidence="1">CGMCC 1.16134</strain>
    </source>
</reference>
<comment type="caution">
    <text evidence="1">The sequence shown here is derived from an EMBL/GenBank/DDBJ whole genome shotgun (WGS) entry which is preliminary data.</text>
</comment>
<evidence type="ECO:0000313" key="1">
    <source>
        <dbReference type="EMBL" id="GGF64592.1"/>
    </source>
</evidence>
<reference evidence="1" key="1">
    <citation type="journal article" date="2014" name="Int. J. Syst. Evol. Microbiol.">
        <title>Complete genome sequence of Corynebacterium casei LMG S-19264T (=DSM 44701T), isolated from a smear-ripened cheese.</title>
        <authorList>
            <consortium name="US DOE Joint Genome Institute (JGI-PGF)"/>
            <person name="Walter F."/>
            <person name="Albersmeier A."/>
            <person name="Kalinowski J."/>
            <person name="Ruckert C."/>
        </authorList>
    </citation>
    <scope>NUCLEOTIDE SEQUENCE</scope>
    <source>
        <strain evidence="1">CGMCC 1.16134</strain>
    </source>
</reference>
<sequence>MPLVERPARVWAKREAKMPLVERPARVWAKREAKMPLIERPAFFKSKSYLWADSF</sequence>
<evidence type="ECO:0000313" key="2">
    <source>
        <dbReference type="Proteomes" id="UP000637643"/>
    </source>
</evidence>
<dbReference type="Proteomes" id="UP000637643">
    <property type="component" value="Unassembled WGS sequence"/>
</dbReference>
<dbReference type="EMBL" id="BMKR01000002">
    <property type="protein sequence ID" value="GGF64592.1"/>
    <property type="molecule type" value="Genomic_DNA"/>
</dbReference>
<keyword evidence="2" id="KW-1185">Reference proteome</keyword>